<dbReference type="Gene3D" id="2.40.128.20">
    <property type="match status" value="1"/>
</dbReference>
<sequence>MQRVRVTLRLAADGQEEILEASGELAADERGRTVQFGSGEARYAVSVAETVRIERRGGLSYALELDPLAETEAILSTPYGSLPARVRTAAVEREELESGLRVAAEYDLILGAYVQRRSVEFMFEGADCLFS</sequence>
<name>A0A9D1VV53_9FIRM</name>
<dbReference type="EMBL" id="DXFD01000085">
    <property type="protein sequence ID" value="HIX47175.1"/>
    <property type="molecule type" value="Genomic_DNA"/>
</dbReference>
<evidence type="ECO:0000313" key="1">
    <source>
        <dbReference type="EMBL" id="HIX47175.1"/>
    </source>
</evidence>
<proteinExistence type="predicted"/>
<gene>
    <name evidence="1" type="ORF">H9737_05765</name>
</gene>
<evidence type="ECO:0000313" key="2">
    <source>
        <dbReference type="Proteomes" id="UP000824249"/>
    </source>
</evidence>
<dbReference type="Proteomes" id="UP000824249">
    <property type="component" value="Unassembled WGS sequence"/>
</dbReference>
<dbReference type="InterPro" id="IPR015231">
    <property type="entry name" value="DUF1934"/>
</dbReference>
<reference evidence="1" key="2">
    <citation type="submission" date="2021-04" db="EMBL/GenBank/DDBJ databases">
        <authorList>
            <person name="Gilroy R."/>
        </authorList>
    </citation>
    <scope>NUCLEOTIDE SEQUENCE</scope>
    <source>
        <strain evidence="1">26628</strain>
    </source>
</reference>
<dbReference type="Pfam" id="PF09148">
    <property type="entry name" value="DUF1934"/>
    <property type="match status" value="1"/>
</dbReference>
<reference evidence="1" key="1">
    <citation type="journal article" date="2021" name="PeerJ">
        <title>Extensive microbial diversity within the chicken gut microbiome revealed by metagenomics and culture.</title>
        <authorList>
            <person name="Gilroy R."/>
            <person name="Ravi A."/>
            <person name="Getino M."/>
            <person name="Pursley I."/>
            <person name="Horton D.L."/>
            <person name="Alikhan N.F."/>
            <person name="Baker D."/>
            <person name="Gharbi K."/>
            <person name="Hall N."/>
            <person name="Watson M."/>
            <person name="Adriaenssens E.M."/>
            <person name="Foster-Nyarko E."/>
            <person name="Jarju S."/>
            <person name="Secka A."/>
            <person name="Antonio M."/>
            <person name="Oren A."/>
            <person name="Chaudhuri R.R."/>
            <person name="La Ragione R."/>
            <person name="Hildebrand F."/>
            <person name="Pallen M.J."/>
        </authorList>
    </citation>
    <scope>NUCLEOTIDE SEQUENCE</scope>
    <source>
        <strain evidence="1">26628</strain>
    </source>
</reference>
<protein>
    <submittedName>
        <fullName evidence="1">DUF1934 domain-containing protein</fullName>
    </submittedName>
</protein>
<comment type="caution">
    <text evidence="1">The sequence shown here is derived from an EMBL/GenBank/DDBJ whole genome shotgun (WGS) entry which is preliminary data.</text>
</comment>
<dbReference type="AlphaFoldDB" id="A0A9D1VV53"/>
<dbReference type="InterPro" id="IPR012674">
    <property type="entry name" value="Calycin"/>
</dbReference>
<accession>A0A9D1VV53</accession>
<organism evidence="1 2">
    <name type="scientific">Candidatus Borkfalkia faecigallinarum</name>
    <dbReference type="NCBI Taxonomy" id="2838509"/>
    <lineage>
        <taxon>Bacteria</taxon>
        <taxon>Bacillati</taxon>
        <taxon>Bacillota</taxon>
        <taxon>Clostridia</taxon>
        <taxon>Christensenellales</taxon>
        <taxon>Christensenellaceae</taxon>
        <taxon>Candidatus Borkfalkia</taxon>
    </lineage>
</organism>